<sequence>MQKHLLALAAACCAIAAPVAQAAPADDLDRLMDDIYAARLKADPVAASAAGVEDYDRLLGDYSPAAMDARAAQAAAFLARLNTIDVAGLSPEDQADHAIVRRLLEETMAMNGFGQRLLAFSSYYSPWQGWAEISNSMQFVKGLDYEEYLARLEAIPAASSQVVANTGAALAAGHALPCVAVGGVEGSIRGAVAAAPEETRFYRPFARTRPADLTQEQWAALQERARATISRTVAPAYGKAADYIRDEYLPRCAKAAGALAQPDGAAFYAFRVGASTTTDLTPQQVHDIGLAEVARIAAEMETVAATAGYRDRAAFVDKLRTDPAYYATTPEELLAAASAQAKALDGLMPAYFNLLPRLPYGIRAVPAETAEGTTTAYYSSGSPVNGVAGHYYVNTSKLDQRPLWELPALTAHEAVPGHHHQIALQQELALHPLRREFAYFTAFTEGWGLYAERLGLDMGIYDTPEKDYGRLSYEMWRATRLVVDTGIHALGWTKEQAVAFMTENTALSAANIDAEVNRYISWPGQALGYKLGELKIRQLRERAEQELGPKFSLAAFNDAVLAQGPVPLDVLDTQIERWITAQKNA</sequence>
<evidence type="ECO:0000313" key="3">
    <source>
        <dbReference type="Proteomes" id="UP001259803"/>
    </source>
</evidence>
<accession>A0ABU2ZE38</accession>
<keyword evidence="3" id="KW-1185">Reference proteome</keyword>
<evidence type="ECO:0000256" key="1">
    <source>
        <dbReference type="SAM" id="SignalP"/>
    </source>
</evidence>
<protein>
    <submittedName>
        <fullName evidence="2">DUF885 domain-containing protein</fullName>
    </submittedName>
</protein>
<name>A0ABU2ZE38_9SPHN</name>
<feature type="signal peptide" evidence="1">
    <location>
        <begin position="1"/>
        <end position="22"/>
    </location>
</feature>
<dbReference type="Proteomes" id="UP001259803">
    <property type="component" value="Unassembled WGS sequence"/>
</dbReference>
<reference evidence="2 3" key="1">
    <citation type="submission" date="2023-09" db="EMBL/GenBank/DDBJ databases">
        <authorList>
            <person name="Rey-Velasco X."/>
        </authorList>
    </citation>
    <scope>NUCLEOTIDE SEQUENCE [LARGE SCALE GENOMIC DNA]</scope>
    <source>
        <strain evidence="2 3">F390</strain>
    </source>
</reference>
<proteinExistence type="predicted"/>
<dbReference type="PANTHER" id="PTHR33361">
    <property type="entry name" value="GLR0591 PROTEIN"/>
    <property type="match status" value="1"/>
</dbReference>
<evidence type="ECO:0000313" key="2">
    <source>
        <dbReference type="EMBL" id="MDT0574865.1"/>
    </source>
</evidence>
<dbReference type="EMBL" id="JAVRHS010000001">
    <property type="protein sequence ID" value="MDT0574865.1"/>
    <property type="molecule type" value="Genomic_DNA"/>
</dbReference>
<keyword evidence="1" id="KW-0732">Signal</keyword>
<organism evidence="2 3">
    <name type="scientific">Croceicoccus esteveae</name>
    <dbReference type="NCBI Taxonomy" id="3075597"/>
    <lineage>
        <taxon>Bacteria</taxon>
        <taxon>Pseudomonadati</taxon>
        <taxon>Pseudomonadota</taxon>
        <taxon>Alphaproteobacteria</taxon>
        <taxon>Sphingomonadales</taxon>
        <taxon>Erythrobacteraceae</taxon>
        <taxon>Croceicoccus</taxon>
    </lineage>
</organism>
<comment type="caution">
    <text evidence="2">The sequence shown here is derived from an EMBL/GenBank/DDBJ whole genome shotgun (WGS) entry which is preliminary data.</text>
</comment>
<dbReference type="InterPro" id="IPR010281">
    <property type="entry name" value="DUF885"/>
</dbReference>
<dbReference type="PANTHER" id="PTHR33361:SF2">
    <property type="entry name" value="DUF885 DOMAIN-CONTAINING PROTEIN"/>
    <property type="match status" value="1"/>
</dbReference>
<feature type="chain" id="PRO_5046314925" evidence="1">
    <location>
        <begin position="23"/>
        <end position="585"/>
    </location>
</feature>
<dbReference type="Pfam" id="PF05960">
    <property type="entry name" value="DUF885"/>
    <property type="match status" value="1"/>
</dbReference>
<dbReference type="RefSeq" id="WP_311339423.1">
    <property type="nucleotide sequence ID" value="NZ_JAVRHS010000001.1"/>
</dbReference>
<gene>
    <name evidence="2" type="ORF">RM533_01555</name>
</gene>